<keyword evidence="3" id="KW-1185">Reference proteome</keyword>
<dbReference type="AlphaFoldDB" id="A0AAD9UUF6"/>
<evidence type="ECO:0000256" key="1">
    <source>
        <dbReference type="SAM" id="Phobius"/>
    </source>
</evidence>
<proteinExistence type="predicted"/>
<feature type="transmembrane region" description="Helical" evidence="1">
    <location>
        <begin position="90"/>
        <end position="114"/>
    </location>
</feature>
<organism evidence="2 3">
    <name type="scientific">Acropora cervicornis</name>
    <name type="common">Staghorn coral</name>
    <dbReference type="NCBI Taxonomy" id="6130"/>
    <lineage>
        <taxon>Eukaryota</taxon>
        <taxon>Metazoa</taxon>
        <taxon>Cnidaria</taxon>
        <taxon>Anthozoa</taxon>
        <taxon>Hexacorallia</taxon>
        <taxon>Scleractinia</taxon>
        <taxon>Astrocoeniina</taxon>
        <taxon>Acroporidae</taxon>
        <taxon>Acropora</taxon>
    </lineage>
</organism>
<evidence type="ECO:0000313" key="2">
    <source>
        <dbReference type="EMBL" id="KAK2550368.1"/>
    </source>
</evidence>
<reference evidence="2" key="1">
    <citation type="journal article" date="2023" name="G3 (Bethesda)">
        <title>Whole genome assembly and annotation of the endangered Caribbean coral Acropora cervicornis.</title>
        <authorList>
            <person name="Selwyn J.D."/>
            <person name="Vollmer S.V."/>
        </authorList>
    </citation>
    <scope>NUCLEOTIDE SEQUENCE</scope>
    <source>
        <strain evidence="2">K2</strain>
    </source>
</reference>
<sequence>MKSERSRVKDAIASTPMLVKGVDANMTVNQLIHKLLNVHLDNSSIIGNSKLVGRSVRKLGAGGALLTCAAIRIFSSEIKKEVFTSGATGSFNILLTMIFTIHLVLNSFILTLWLSRGAKHLELKFLDPSKIQLGTPYKAPASPLLDYSEMVHQTSLGIHLHPKQNNAKPHSCQSVSVFSLRSHNLLHCPLRFVDLLVRRQPTAKHMHTAFNSRDFKIEAGTKVSIIRLICTSNPGQNAYSLVPYSGPQNILKDEERPSRSLSQRHLPYVLKNLTRRLGSYCFAMRIKINVASKRDSSFPYLLSGRRCQLVWWTNSRPLFEVPSSTFISSRSSSSNAVFNAVFTVSSGILGFWINIGTKFDKITFVFSLPNFYFLNEISLVAKRCVIIALYICPSSLLTGTKIIAIEFHTAIPFAGLDLYEFAVLKILNSSSRVSGGNSLSNFPEKVKDGKFFEKFYSTKRRNCNVNENSIKQMCKPMYQHYSTFHLLHDRRSYIRCPIGVGFGETVLCEISSCQAVLSKQWFYHKAKKTGSKHADTDRKGHETQNKLPQWKLVRFSENLQHVGVDDANDESTKKRQQE</sequence>
<comment type="caution">
    <text evidence="2">The sequence shown here is derived from an EMBL/GenBank/DDBJ whole genome shotgun (WGS) entry which is preliminary data.</text>
</comment>
<protein>
    <submittedName>
        <fullName evidence="2">Uncharacterized protein</fullName>
    </submittedName>
</protein>
<keyword evidence="1" id="KW-0472">Membrane</keyword>
<name>A0AAD9UUF6_ACRCE</name>
<evidence type="ECO:0000313" key="3">
    <source>
        <dbReference type="Proteomes" id="UP001249851"/>
    </source>
</evidence>
<dbReference type="EMBL" id="JARQWQ010000112">
    <property type="protein sequence ID" value="KAK2550368.1"/>
    <property type="molecule type" value="Genomic_DNA"/>
</dbReference>
<keyword evidence="1" id="KW-1133">Transmembrane helix</keyword>
<gene>
    <name evidence="2" type="ORF">P5673_029070</name>
</gene>
<reference evidence="2" key="2">
    <citation type="journal article" date="2023" name="Science">
        <title>Genomic signatures of disease resistance in endangered staghorn corals.</title>
        <authorList>
            <person name="Vollmer S.V."/>
            <person name="Selwyn J.D."/>
            <person name="Despard B.A."/>
            <person name="Roesel C.L."/>
        </authorList>
    </citation>
    <scope>NUCLEOTIDE SEQUENCE</scope>
    <source>
        <strain evidence="2">K2</strain>
    </source>
</reference>
<accession>A0AAD9UUF6</accession>
<keyword evidence="1" id="KW-0812">Transmembrane</keyword>
<dbReference type="Proteomes" id="UP001249851">
    <property type="component" value="Unassembled WGS sequence"/>
</dbReference>